<protein>
    <submittedName>
        <fullName evidence="4">YafY family transcriptional regulator</fullName>
    </submittedName>
</protein>
<organism evidence="4 5">
    <name type="scientific">Cohnella cholangitidis</name>
    <dbReference type="NCBI Taxonomy" id="2598458"/>
    <lineage>
        <taxon>Bacteria</taxon>
        <taxon>Bacillati</taxon>
        <taxon>Bacillota</taxon>
        <taxon>Bacilli</taxon>
        <taxon>Bacillales</taxon>
        <taxon>Paenibacillaceae</taxon>
        <taxon>Cohnella</taxon>
    </lineage>
</organism>
<evidence type="ECO:0000259" key="1">
    <source>
        <dbReference type="Pfam" id="PF08279"/>
    </source>
</evidence>
<dbReference type="Pfam" id="PF13280">
    <property type="entry name" value="WYL"/>
    <property type="match status" value="1"/>
</dbReference>
<dbReference type="InterPro" id="IPR057727">
    <property type="entry name" value="WCX_dom"/>
</dbReference>
<feature type="domain" description="WYL" evidence="2">
    <location>
        <begin position="143"/>
        <end position="213"/>
    </location>
</feature>
<dbReference type="EMBL" id="CP041969">
    <property type="protein sequence ID" value="QMV41891.1"/>
    <property type="molecule type" value="Genomic_DNA"/>
</dbReference>
<evidence type="ECO:0000313" key="5">
    <source>
        <dbReference type="Proteomes" id="UP000515679"/>
    </source>
</evidence>
<dbReference type="SUPFAM" id="SSF46785">
    <property type="entry name" value="Winged helix' DNA-binding domain"/>
    <property type="match status" value="1"/>
</dbReference>
<dbReference type="PROSITE" id="PS52050">
    <property type="entry name" value="WYL"/>
    <property type="match status" value="1"/>
</dbReference>
<dbReference type="InterPro" id="IPR051534">
    <property type="entry name" value="CBASS_pafABC_assoc_protein"/>
</dbReference>
<dbReference type="Pfam" id="PF25583">
    <property type="entry name" value="WCX"/>
    <property type="match status" value="1"/>
</dbReference>
<dbReference type="Gene3D" id="1.10.10.10">
    <property type="entry name" value="Winged helix-like DNA-binding domain superfamily/Winged helix DNA-binding domain"/>
    <property type="match status" value="1"/>
</dbReference>
<dbReference type="RefSeq" id="WP_182303249.1">
    <property type="nucleotide sequence ID" value="NZ_CP041969.1"/>
</dbReference>
<feature type="domain" description="Helix-turn-helix type 11" evidence="1">
    <location>
        <begin position="16"/>
        <end position="58"/>
    </location>
</feature>
<dbReference type="Proteomes" id="UP000515679">
    <property type="component" value="Chromosome"/>
</dbReference>
<sequence length="316" mass="36014">MNKTDRMLAIILEIQRKGIQRAEDLATTFETSVRTIYRDVQALSEAGVPIFGAPGTGYSLMEGYFLPPVSFSADEAVALMIGADFIEQRFDREYGERARTAREKIEGVLPSDVRKEAELVRETMKLLVMAREKIVDEAERASVARLRRAILERRKVAFGYLKAAAGTVDDRRSVRTVRPYGLSFILGSWLLVGYCELRQEIRHFRLSRMTELQDLEVTFSLPPDFSMSKYVPANDRSIEVRVLASPAIADRVKESKFYFVASMEEVPEGVLVTLRVRDPEDVLHWVLGWGAEAKVLEPESLRSQIREEAMRMLERC</sequence>
<dbReference type="InterPro" id="IPR028349">
    <property type="entry name" value="PafC-like"/>
</dbReference>
<accession>A0A7G5BY57</accession>
<reference evidence="4 5" key="1">
    <citation type="submission" date="2019-07" db="EMBL/GenBank/DDBJ databases">
        <authorList>
            <person name="Kim J.K."/>
            <person name="Cheong H.-M."/>
            <person name="Choi Y."/>
            <person name="Hwang K.J."/>
            <person name="Lee S."/>
            <person name="Choi C."/>
        </authorList>
    </citation>
    <scope>NUCLEOTIDE SEQUENCE [LARGE SCALE GENOMIC DNA]</scope>
    <source>
        <strain evidence="4 5">KS 22</strain>
    </source>
</reference>
<evidence type="ECO:0000313" key="4">
    <source>
        <dbReference type="EMBL" id="QMV41891.1"/>
    </source>
</evidence>
<dbReference type="PANTHER" id="PTHR34580:SF1">
    <property type="entry name" value="PROTEIN PAFC"/>
    <property type="match status" value="1"/>
</dbReference>
<dbReference type="PIRSF" id="PIRSF016838">
    <property type="entry name" value="PafC"/>
    <property type="match status" value="1"/>
</dbReference>
<evidence type="ECO:0000259" key="3">
    <source>
        <dbReference type="Pfam" id="PF25583"/>
    </source>
</evidence>
<proteinExistence type="predicted"/>
<dbReference type="Pfam" id="PF08279">
    <property type="entry name" value="HTH_11"/>
    <property type="match status" value="1"/>
</dbReference>
<dbReference type="InterPro" id="IPR026881">
    <property type="entry name" value="WYL_dom"/>
</dbReference>
<keyword evidence="5" id="KW-1185">Reference proteome</keyword>
<name>A0A7G5BY57_9BACL</name>
<dbReference type="PANTHER" id="PTHR34580">
    <property type="match status" value="1"/>
</dbReference>
<dbReference type="InterPro" id="IPR013196">
    <property type="entry name" value="HTH_11"/>
</dbReference>
<feature type="domain" description="WCX" evidence="3">
    <location>
        <begin position="238"/>
        <end position="313"/>
    </location>
</feature>
<dbReference type="InterPro" id="IPR036388">
    <property type="entry name" value="WH-like_DNA-bd_sf"/>
</dbReference>
<dbReference type="KEGG" id="cchl:FPL14_12370"/>
<dbReference type="AlphaFoldDB" id="A0A7G5BY57"/>
<dbReference type="InterPro" id="IPR036390">
    <property type="entry name" value="WH_DNA-bd_sf"/>
</dbReference>
<gene>
    <name evidence="4" type="ORF">FPL14_12370</name>
</gene>
<evidence type="ECO:0000259" key="2">
    <source>
        <dbReference type="Pfam" id="PF13280"/>
    </source>
</evidence>